<evidence type="ECO:0000313" key="3">
    <source>
        <dbReference type="EMBL" id="GAH51512.1"/>
    </source>
</evidence>
<proteinExistence type="predicted"/>
<name>X1G2Q9_9ZZZZ</name>
<accession>X1G2Q9</accession>
<keyword evidence="1" id="KW-0175">Coiled coil</keyword>
<sequence length="235" mass="27178">MKSEKIKLNHVRDPEEKVSNGAEEKISNGVNAMRYALYATLAVCLLVFTPACETTNSQKTPQAEQIQMLRREKTQLIRQIEQYKSENKQLKKQIKVLAGLKPKVKLENLYSLQKIAITRYTNLYDKDKDAQYEKLIVYIQPLDGQGDIVKAPGTVDVQLWDLNKEASQALLGQWQVTPDQLKKLWFTAILSSNYRLMFDVADKIERLRRTTDGEGNLYRLSDRQSFQDQKVIKPR</sequence>
<evidence type="ECO:0000256" key="1">
    <source>
        <dbReference type="SAM" id="Coils"/>
    </source>
</evidence>
<protein>
    <submittedName>
        <fullName evidence="3">Uncharacterized protein</fullName>
    </submittedName>
</protein>
<evidence type="ECO:0000256" key="2">
    <source>
        <dbReference type="SAM" id="MobiDB-lite"/>
    </source>
</evidence>
<dbReference type="AlphaFoldDB" id="X1G2Q9"/>
<feature type="coiled-coil region" evidence="1">
    <location>
        <begin position="66"/>
        <end position="100"/>
    </location>
</feature>
<gene>
    <name evidence="3" type="ORF">S03H2_27744</name>
</gene>
<organism evidence="3">
    <name type="scientific">marine sediment metagenome</name>
    <dbReference type="NCBI Taxonomy" id="412755"/>
    <lineage>
        <taxon>unclassified sequences</taxon>
        <taxon>metagenomes</taxon>
        <taxon>ecological metagenomes</taxon>
    </lineage>
</organism>
<dbReference type="EMBL" id="BARU01016698">
    <property type="protein sequence ID" value="GAH51512.1"/>
    <property type="molecule type" value="Genomic_DNA"/>
</dbReference>
<feature type="region of interest" description="Disordered" evidence="2">
    <location>
        <begin position="1"/>
        <end position="20"/>
    </location>
</feature>
<comment type="caution">
    <text evidence="3">The sequence shown here is derived from an EMBL/GenBank/DDBJ whole genome shotgun (WGS) entry which is preliminary data.</text>
</comment>
<reference evidence="3" key="1">
    <citation type="journal article" date="2014" name="Front. Microbiol.">
        <title>High frequency of phylogenetically diverse reductive dehalogenase-homologous genes in deep subseafloor sedimentary metagenomes.</title>
        <authorList>
            <person name="Kawai M."/>
            <person name="Futagami T."/>
            <person name="Toyoda A."/>
            <person name="Takaki Y."/>
            <person name="Nishi S."/>
            <person name="Hori S."/>
            <person name="Arai W."/>
            <person name="Tsubouchi T."/>
            <person name="Morono Y."/>
            <person name="Uchiyama I."/>
            <person name="Ito T."/>
            <person name="Fujiyama A."/>
            <person name="Inagaki F."/>
            <person name="Takami H."/>
        </authorList>
    </citation>
    <scope>NUCLEOTIDE SEQUENCE</scope>
    <source>
        <strain evidence="3">Expedition CK06-06</strain>
    </source>
</reference>